<keyword evidence="1" id="KW-0378">Hydrolase</keyword>
<dbReference type="SUPFAM" id="SSF53474">
    <property type="entry name" value="alpha/beta-Hydrolases"/>
    <property type="match status" value="1"/>
</dbReference>
<dbReference type="STRING" id="190721.ACS15_2981"/>
<protein>
    <submittedName>
        <fullName evidence="3">Acetylxylan esterase</fullName>
    </submittedName>
</protein>
<dbReference type="InterPro" id="IPR029058">
    <property type="entry name" value="AB_hydrolase_fold"/>
</dbReference>
<proteinExistence type="inferred from homology"/>
<dbReference type="Gene3D" id="1.10.10.800">
    <property type="match status" value="1"/>
</dbReference>
<dbReference type="Pfam" id="PF00561">
    <property type="entry name" value="Abhydrolase_1"/>
    <property type="match status" value="1"/>
</dbReference>
<sequence>MVREDVEFLSEGVILRGWFYPAADARPDQAGAAIVMAHGFSAVKEQYLDRYAEVFARSGFAVLVYDHRNFGASDGQPRQEADPVLQKRGYRDAISYLISRPEVDGQRIGIWGTSFSGGHVLEVAAVDKRVKCVVSQVPTISGYQSALRRTRADLVPAALARFAQDRQQRFEGGTPMTMPAVSADPTAPCAMAGADGFRFFTDTAPFAPNWRNEVTLRSAELSRENEPGAFVDRIAPTPLLMIVADQDVLTPVDLCLQAYERALQPKALSLVKGGHFTPYIEHFEQTSRTAAEWFGQHL</sequence>
<gene>
    <name evidence="3" type="ORF">A9Y76_14300</name>
</gene>
<organism evidence="3 4">
    <name type="scientific">Ralstonia insidiosa</name>
    <dbReference type="NCBI Taxonomy" id="190721"/>
    <lineage>
        <taxon>Bacteria</taxon>
        <taxon>Pseudomonadati</taxon>
        <taxon>Pseudomonadota</taxon>
        <taxon>Betaproteobacteria</taxon>
        <taxon>Burkholderiales</taxon>
        <taxon>Burkholderiaceae</taxon>
        <taxon>Ralstonia</taxon>
    </lineage>
</organism>
<dbReference type="InterPro" id="IPR000073">
    <property type="entry name" value="AB_hydrolase_1"/>
</dbReference>
<dbReference type="EMBL" id="CP016022">
    <property type="protein sequence ID" value="ANJ73566.1"/>
    <property type="molecule type" value="Genomic_DNA"/>
</dbReference>
<evidence type="ECO:0000256" key="2">
    <source>
        <dbReference type="ARBA" id="ARBA00038115"/>
    </source>
</evidence>
<dbReference type="OrthoDB" id="9805123at2"/>
<dbReference type="PANTHER" id="PTHR22946">
    <property type="entry name" value="DIENELACTONE HYDROLASE DOMAIN-CONTAINING PROTEIN-RELATED"/>
    <property type="match status" value="1"/>
</dbReference>
<dbReference type="Proteomes" id="UP000078572">
    <property type="component" value="Chromosome 1"/>
</dbReference>
<dbReference type="InterPro" id="IPR050261">
    <property type="entry name" value="FrsA_esterase"/>
</dbReference>
<dbReference type="RefSeq" id="WP_064805041.1">
    <property type="nucleotide sequence ID" value="NZ_CP016022.1"/>
</dbReference>
<keyword evidence="4" id="KW-1185">Reference proteome</keyword>
<evidence type="ECO:0000256" key="1">
    <source>
        <dbReference type="ARBA" id="ARBA00022801"/>
    </source>
</evidence>
<dbReference type="GO" id="GO:0052689">
    <property type="term" value="F:carboxylic ester hydrolase activity"/>
    <property type="evidence" value="ECO:0007669"/>
    <property type="project" value="UniProtKB-ARBA"/>
</dbReference>
<comment type="similarity">
    <text evidence="2">Belongs to the AB hydrolase superfamily. FUS2 hydrolase family.</text>
</comment>
<dbReference type="GeneID" id="61527189"/>
<name>A0A191ZZV0_9RALS</name>
<dbReference type="AlphaFoldDB" id="A0A191ZZV0"/>
<dbReference type="PANTHER" id="PTHR22946:SF9">
    <property type="entry name" value="POLYKETIDE TRANSFERASE AF380"/>
    <property type="match status" value="1"/>
</dbReference>
<evidence type="ECO:0000313" key="3">
    <source>
        <dbReference type="EMBL" id="ANJ73566.1"/>
    </source>
</evidence>
<reference evidence="4" key="1">
    <citation type="submission" date="2016-06" db="EMBL/GenBank/DDBJ databases">
        <authorList>
            <person name="Xu Y."/>
            <person name="Nagy A."/>
            <person name="Yan X."/>
            <person name="Kim S.W."/>
            <person name="Haley B."/>
            <person name="Liu N.T."/>
            <person name="Nou X."/>
        </authorList>
    </citation>
    <scope>NUCLEOTIDE SEQUENCE [LARGE SCALE GENOMIC DNA]</scope>
    <source>
        <strain evidence="4">ATCC 49129</strain>
    </source>
</reference>
<accession>A0A191ZZV0</accession>
<dbReference type="Gene3D" id="3.40.50.1820">
    <property type="entry name" value="alpha/beta hydrolase"/>
    <property type="match status" value="1"/>
</dbReference>
<evidence type="ECO:0000313" key="4">
    <source>
        <dbReference type="Proteomes" id="UP000078572"/>
    </source>
</evidence>